<dbReference type="FunFam" id="2.60.40.10:FF:000032">
    <property type="entry name" value="palladin isoform X1"/>
    <property type="match status" value="1"/>
</dbReference>
<evidence type="ECO:0000256" key="12">
    <source>
        <dbReference type="PROSITE-ProRule" id="PRU10141"/>
    </source>
</evidence>
<keyword evidence="7 12" id="KW-0547">Nucleotide-binding</keyword>
<feature type="compositionally biased region" description="Basic and acidic residues" evidence="13">
    <location>
        <begin position="1199"/>
        <end position="1225"/>
    </location>
</feature>
<dbReference type="GeneID" id="20234198"/>
<evidence type="ECO:0000259" key="15">
    <source>
        <dbReference type="PROSITE" id="PS50835"/>
    </source>
</evidence>
<feature type="domain" description="Protein kinase" evidence="14">
    <location>
        <begin position="869"/>
        <end position="1122"/>
    </location>
</feature>
<dbReference type="Gene3D" id="1.10.510.10">
    <property type="entry name" value="Transferase(Phosphotransferase) domain 1"/>
    <property type="match status" value="2"/>
</dbReference>
<dbReference type="SUPFAM" id="SSF56112">
    <property type="entry name" value="Protein kinase-like (PK-like)"/>
    <property type="match status" value="2"/>
</dbReference>
<evidence type="ECO:0000256" key="11">
    <source>
        <dbReference type="ARBA" id="ARBA00023319"/>
    </source>
</evidence>
<evidence type="ECO:0000259" key="16">
    <source>
        <dbReference type="PROSITE" id="PS50853"/>
    </source>
</evidence>
<dbReference type="OMA" id="HFSEWRL"/>
<dbReference type="SMART" id="SM00409">
    <property type="entry name" value="IG"/>
    <property type="match status" value="3"/>
</dbReference>
<evidence type="ECO:0000256" key="9">
    <source>
        <dbReference type="ARBA" id="ARBA00022840"/>
    </source>
</evidence>
<dbReference type="FunFam" id="2.60.40.10:FF:000425">
    <property type="entry name" value="Myosin light chain kinase"/>
    <property type="match status" value="1"/>
</dbReference>
<dbReference type="SUPFAM" id="SSF48726">
    <property type="entry name" value="Immunoglobulin"/>
    <property type="match status" value="3"/>
</dbReference>
<keyword evidence="5" id="KW-0808">Transferase</keyword>
<dbReference type="HOGENOM" id="CLU_003459_0_0_1"/>
<dbReference type="SUPFAM" id="SSF49265">
    <property type="entry name" value="Fibronectin type III"/>
    <property type="match status" value="1"/>
</dbReference>
<dbReference type="PROSITE" id="PS00108">
    <property type="entry name" value="PROTEIN_KINASE_ST"/>
    <property type="match status" value="1"/>
</dbReference>
<dbReference type="GO" id="GO:0035556">
    <property type="term" value="P:intracellular signal transduction"/>
    <property type="evidence" value="ECO:0007669"/>
    <property type="project" value="TreeGrafter"/>
</dbReference>
<evidence type="ECO:0000256" key="8">
    <source>
        <dbReference type="ARBA" id="ARBA00022777"/>
    </source>
</evidence>
<comment type="similarity">
    <text evidence="2">Belongs to the protein kinase superfamily. CAMK Ser/Thr protein kinase family.</text>
</comment>
<evidence type="ECO:0000256" key="10">
    <source>
        <dbReference type="ARBA" id="ARBA00023157"/>
    </source>
</evidence>
<feature type="binding site" evidence="12">
    <location>
        <position position="213"/>
    </location>
    <ligand>
        <name>ATP</name>
        <dbReference type="ChEBI" id="CHEBI:30616"/>
    </ligand>
</feature>
<evidence type="ECO:0000313" key="18">
    <source>
        <dbReference type="Proteomes" id="UP000030746"/>
    </source>
</evidence>
<dbReference type="PROSITE" id="PS00107">
    <property type="entry name" value="PROTEIN_KINASE_ATP"/>
    <property type="match status" value="1"/>
</dbReference>
<dbReference type="Pfam" id="PF00041">
    <property type="entry name" value="fn3"/>
    <property type="match status" value="1"/>
</dbReference>
<dbReference type="Pfam" id="PF00069">
    <property type="entry name" value="Pkinase"/>
    <property type="match status" value="2"/>
</dbReference>
<dbReference type="PROSITE" id="PS50835">
    <property type="entry name" value="IG_LIKE"/>
    <property type="match status" value="3"/>
</dbReference>
<dbReference type="CDD" id="cd00096">
    <property type="entry name" value="Ig"/>
    <property type="match status" value="1"/>
</dbReference>
<accession>V4B661</accession>
<feature type="domain" description="Ig-like" evidence="15">
    <location>
        <begin position="637"/>
        <end position="727"/>
    </location>
</feature>
<dbReference type="GO" id="GO:0043065">
    <property type="term" value="P:positive regulation of apoptotic process"/>
    <property type="evidence" value="ECO:0007669"/>
    <property type="project" value="TreeGrafter"/>
</dbReference>
<dbReference type="STRING" id="225164.V4B661"/>
<dbReference type="InterPro" id="IPR008271">
    <property type="entry name" value="Ser/Thr_kinase_AS"/>
</dbReference>
<protein>
    <recommendedName>
        <fullName evidence="19">Non-specific serine/threonine protein kinase</fullName>
    </recommendedName>
</protein>
<gene>
    <name evidence="17" type="ORF">LOTGIDRAFT_139521</name>
</gene>
<dbReference type="PROSITE" id="PS50011">
    <property type="entry name" value="PROTEIN_KINASE_DOM"/>
    <property type="match status" value="2"/>
</dbReference>
<dbReference type="InterPro" id="IPR003598">
    <property type="entry name" value="Ig_sub2"/>
</dbReference>
<sequence>VKGYPLPLITWYFKGQKLDTDGGRYNLVISPVGQIDLDFRDVTWDDIGDYTCVAENEHGKAERIIPLKMADPPTFIEPLKDLILVNRGTGKLECRVDGIPYPTIKFNKDWRPLTETSRVRIRHESPDYFSLTVDGALSMDAGQYTCVAENPAGKIFCSARIEVEDNLPAPCDLDFKNANIEDNYYILEELGRGRHGIVRRVIEKSTGNQYAGKFISVREDGEKDFFRNELETLRLLNHKNIVGVHDAYETPKSLIIVTELLNGGGLVDRIVDQNNWTDNNVATIMNRLLETVKHLHDRNILHLDIKPSNILYPEKDSEDFKLIDFGFARKRLGELRMNYGTPDFASPEAVINEPVSAASDLWSVGAMAYTLLCGSTPFQADSDPEILEKVMEGNFQFPPIFDKFSLDSKDFISKLLVLEPSKRLTMEDSLNHPWIKNAGKDGKAYKLDNSSFKHLQNKIKEQEKHAAVKTVANLRSLRRMMDGDLSDLGFQPMVDPVTGQVTFPDSAAYGEFADEETWYDWQARQHQEGQLRTPADTDYNIRVRGYQRASSQLSDSMQLDEAVTILDDSKVTTTKERRMLSVDREELPPSIEREMEWLDGMRKHRTYEPVESSCPSKRSSISSVTGDRKFRKSELPPPLFKTKIQNKAYLVGDDILFKCQVVGPPPPTVTWYRNEELLTDGARIQTSLAEDGTATLLILHAKPYDGGVYKCVARNKYGRTSCRARLQPGDVPNRPGRPVVTQLTSNSALLIWEAPKSDGNSDILYYKVDCKKLGDTRWTTVVKILHECAVVEGLKPDEAYRFRVSAVNQFGMNFPGRAEITGGDSGIFNLFHSYTPFRFLYQLHYPLPPINPYYYLPYHFIFTSHEESNFIFYCHFRGKFSELKLCNKVGSKVERVMKILPMSGKSEPEKFAEYANLRDIRHTKIIRLYDVYFTSASWYLIFERLYGDHIVRQLAFKRRYSEDNVASVIRQVLGGLQFLHRIGIAHLNLQPSSIVTVSRRHLDVKIVDFGLSQKIPNQDGIIAPRVGYPDFIPPEVVAQERVTEAADIWGVAALTFLMLSGDSPYAGETDEHTLLNIVYNRYDPHDLYDNISKEALKFIFKIMKRLPKNRLSVQDCLEHKWLLQTDSVVKTRQDCVFLTNKLRKFCKDYDWNRKNLSYRRDFTTFTLPERKPVKRVKPKSKVDVTGDEPVSSEPEPVSDELHSEAEATKVKPESVEDSETMKPEPVDETEEKPETS</sequence>
<keyword evidence="18" id="KW-1185">Reference proteome</keyword>
<dbReference type="GO" id="GO:0005524">
    <property type="term" value="F:ATP binding"/>
    <property type="evidence" value="ECO:0007669"/>
    <property type="project" value="UniProtKB-UniRule"/>
</dbReference>
<dbReference type="InterPro" id="IPR017441">
    <property type="entry name" value="Protein_kinase_ATP_BS"/>
</dbReference>
<dbReference type="InterPro" id="IPR007110">
    <property type="entry name" value="Ig-like_dom"/>
</dbReference>
<dbReference type="PANTHER" id="PTHR24342:SF20">
    <property type="entry name" value="MYOSIN LIGHT CHAIN KINASE, SMOOTH MUSCLE"/>
    <property type="match status" value="1"/>
</dbReference>
<dbReference type="InterPro" id="IPR013098">
    <property type="entry name" value="Ig_I-set"/>
</dbReference>
<evidence type="ECO:0008006" key="19">
    <source>
        <dbReference type="Google" id="ProtNLM"/>
    </source>
</evidence>
<dbReference type="InterPro" id="IPR003599">
    <property type="entry name" value="Ig_sub"/>
</dbReference>
<dbReference type="InterPro" id="IPR011009">
    <property type="entry name" value="Kinase-like_dom_sf"/>
</dbReference>
<feature type="compositionally biased region" description="Low complexity" evidence="13">
    <location>
        <begin position="612"/>
        <end position="623"/>
    </location>
</feature>
<keyword evidence="8" id="KW-0418">Kinase</keyword>
<proteinExistence type="inferred from homology"/>
<dbReference type="RefSeq" id="XP_009047758.1">
    <property type="nucleotide sequence ID" value="XM_009049510.1"/>
</dbReference>
<dbReference type="InterPro" id="IPR013783">
    <property type="entry name" value="Ig-like_fold"/>
</dbReference>
<dbReference type="Gene3D" id="2.60.40.10">
    <property type="entry name" value="Immunoglobulins"/>
    <property type="match status" value="4"/>
</dbReference>
<name>V4B661_LOTGI</name>
<evidence type="ECO:0000256" key="1">
    <source>
        <dbReference type="ARBA" id="ARBA00004496"/>
    </source>
</evidence>
<dbReference type="SMART" id="SM00060">
    <property type="entry name" value="FN3"/>
    <property type="match status" value="1"/>
</dbReference>
<dbReference type="InterPro" id="IPR000719">
    <property type="entry name" value="Prot_kinase_dom"/>
</dbReference>
<dbReference type="FunFam" id="1.10.510.10:FF:000571">
    <property type="entry name" value="Maternal embryonic leucine zipper kinase"/>
    <property type="match status" value="1"/>
</dbReference>
<comment type="subcellular location">
    <subcellularLocation>
        <location evidence="1">Cytoplasm</location>
    </subcellularLocation>
</comment>
<keyword evidence="4" id="KW-0723">Serine/threonine-protein kinase</keyword>
<dbReference type="KEGG" id="lgi:LOTGIDRAFT_139521"/>
<feature type="domain" description="Fibronectin type-III" evidence="16">
    <location>
        <begin position="734"/>
        <end position="826"/>
    </location>
</feature>
<dbReference type="PANTHER" id="PTHR24342">
    <property type="entry name" value="SERINE/THREONINE-PROTEIN KINASE 17"/>
    <property type="match status" value="1"/>
</dbReference>
<keyword evidence="9 12" id="KW-0067">ATP-binding</keyword>
<evidence type="ECO:0000256" key="5">
    <source>
        <dbReference type="ARBA" id="ARBA00022679"/>
    </source>
</evidence>
<evidence type="ECO:0000256" key="6">
    <source>
        <dbReference type="ARBA" id="ARBA00022737"/>
    </source>
</evidence>
<keyword evidence="11" id="KW-0393">Immunoglobulin domain</keyword>
<feature type="domain" description="Ig-like" evidence="15">
    <location>
        <begin position="72"/>
        <end position="162"/>
    </location>
</feature>
<feature type="compositionally biased region" description="Acidic residues" evidence="13">
    <location>
        <begin position="1226"/>
        <end position="1236"/>
    </location>
</feature>
<feature type="non-terminal residue" evidence="17">
    <location>
        <position position="1"/>
    </location>
</feature>
<reference evidence="17 18" key="1">
    <citation type="journal article" date="2013" name="Nature">
        <title>Insights into bilaterian evolution from three spiralian genomes.</title>
        <authorList>
            <person name="Simakov O."/>
            <person name="Marletaz F."/>
            <person name="Cho S.J."/>
            <person name="Edsinger-Gonzales E."/>
            <person name="Havlak P."/>
            <person name="Hellsten U."/>
            <person name="Kuo D.H."/>
            <person name="Larsson T."/>
            <person name="Lv J."/>
            <person name="Arendt D."/>
            <person name="Savage R."/>
            <person name="Osoegawa K."/>
            <person name="de Jong P."/>
            <person name="Grimwood J."/>
            <person name="Chapman J.A."/>
            <person name="Shapiro H."/>
            <person name="Aerts A."/>
            <person name="Otillar R.P."/>
            <person name="Terry A.Y."/>
            <person name="Boore J.L."/>
            <person name="Grigoriev I.V."/>
            <person name="Lindberg D.R."/>
            <person name="Seaver E.C."/>
            <person name="Weisblat D.A."/>
            <person name="Putnam N.H."/>
            <person name="Rokhsar D.S."/>
        </authorList>
    </citation>
    <scope>NUCLEOTIDE SEQUENCE [LARGE SCALE GENOMIC DNA]</scope>
</reference>
<feature type="region of interest" description="Disordered" evidence="13">
    <location>
        <begin position="1176"/>
        <end position="1236"/>
    </location>
</feature>
<feature type="domain" description="Protein kinase" evidence="14">
    <location>
        <begin position="184"/>
        <end position="435"/>
    </location>
</feature>
<evidence type="ECO:0000256" key="4">
    <source>
        <dbReference type="ARBA" id="ARBA00022527"/>
    </source>
</evidence>
<dbReference type="EMBL" id="KB200467">
    <property type="protein sequence ID" value="ESP01587.1"/>
    <property type="molecule type" value="Genomic_DNA"/>
</dbReference>
<dbReference type="InterPro" id="IPR003961">
    <property type="entry name" value="FN3_dom"/>
</dbReference>
<evidence type="ECO:0000259" key="14">
    <source>
        <dbReference type="PROSITE" id="PS50011"/>
    </source>
</evidence>
<dbReference type="OrthoDB" id="2570713at2759"/>
<dbReference type="PROSITE" id="PS50853">
    <property type="entry name" value="FN3"/>
    <property type="match status" value="1"/>
</dbReference>
<keyword evidence="10" id="KW-1015">Disulfide bond</keyword>
<feature type="domain" description="Ig-like" evidence="15">
    <location>
        <begin position="1"/>
        <end position="68"/>
    </location>
</feature>
<evidence type="ECO:0000256" key="13">
    <source>
        <dbReference type="SAM" id="MobiDB-lite"/>
    </source>
</evidence>
<dbReference type="SMART" id="SM00220">
    <property type="entry name" value="S_TKc"/>
    <property type="match status" value="2"/>
</dbReference>
<feature type="region of interest" description="Disordered" evidence="13">
    <location>
        <begin position="609"/>
        <end position="630"/>
    </location>
</feature>
<evidence type="ECO:0000256" key="3">
    <source>
        <dbReference type="ARBA" id="ARBA00022490"/>
    </source>
</evidence>
<dbReference type="InterPro" id="IPR036116">
    <property type="entry name" value="FN3_sf"/>
</dbReference>
<dbReference type="GO" id="GO:0005737">
    <property type="term" value="C:cytoplasm"/>
    <property type="evidence" value="ECO:0007669"/>
    <property type="project" value="UniProtKB-SubCell"/>
</dbReference>
<dbReference type="SMART" id="SM00408">
    <property type="entry name" value="IGc2"/>
    <property type="match status" value="3"/>
</dbReference>
<keyword evidence="6" id="KW-0677">Repeat</keyword>
<keyword evidence="3" id="KW-0963">Cytoplasm</keyword>
<dbReference type="GO" id="GO:0004674">
    <property type="term" value="F:protein serine/threonine kinase activity"/>
    <property type="evidence" value="ECO:0007669"/>
    <property type="project" value="UniProtKB-KW"/>
</dbReference>
<dbReference type="Gene3D" id="3.30.200.20">
    <property type="entry name" value="Phosphorylase Kinase, domain 1"/>
    <property type="match status" value="2"/>
</dbReference>
<dbReference type="CTD" id="20234198"/>
<dbReference type="CDD" id="cd00063">
    <property type="entry name" value="FN3"/>
    <property type="match status" value="1"/>
</dbReference>
<dbReference type="GO" id="GO:0005634">
    <property type="term" value="C:nucleus"/>
    <property type="evidence" value="ECO:0007669"/>
    <property type="project" value="TreeGrafter"/>
</dbReference>
<evidence type="ECO:0000313" key="17">
    <source>
        <dbReference type="EMBL" id="ESP01587.1"/>
    </source>
</evidence>
<dbReference type="Proteomes" id="UP000030746">
    <property type="component" value="Unassembled WGS sequence"/>
</dbReference>
<organism evidence="17 18">
    <name type="scientific">Lottia gigantea</name>
    <name type="common">Giant owl limpet</name>
    <dbReference type="NCBI Taxonomy" id="225164"/>
    <lineage>
        <taxon>Eukaryota</taxon>
        <taxon>Metazoa</taxon>
        <taxon>Spiralia</taxon>
        <taxon>Lophotrochozoa</taxon>
        <taxon>Mollusca</taxon>
        <taxon>Gastropoda</taxon>
        <taxon>Patellogastropoda</taxon>
        <taxon>Lottioidea</taxon>
        <taxon>Lottiidae</taxon>
        <taxon>Lottia</taxon>
    </lineage>
</organism>
<dbReference type="Pfam" id="PF07679">
    <property type="entry name" value="I-set"/>
    <property type="match status" value="3"/>
</dbReference>
<dbReference type="InterPro" id="IPR036179">
    <property type="entry name" value="Ig-like_dom_sf"/>
</dbReference>
<evidence type="ECO:0000256" key="2">
    <source>
        <dbReference type="ARBA" id="ARBA00006692"/>
    </source>
</evidence>
<dbReference type="AlphaFoldDB" id="V4B661"/>
<evidence type="ECO:0000256" key="7">
    <source>
        <dbReference type="ARBA" id="ARBA00022741"/>
    </source>
</evidence>